<dbReference type="Gene3D" id="2.102.10.10">
    <property type="entry name" value="Rieske [2Fe-2S] iron-sulphur domain"/>
    <property type="match status" value="1"/>
</dbReference>
<dbReference type="GO" id="GO:0051537">
    <property type="term" value="F:2 iron, 2 sulfur cluster binding"/>
    <property type="evidence" value="ECO:0007669"/>
    <property type="project" value="InterPro"/>
</dbReference>
<evidence type="ECO:0000313" key="2">
    <source>
        <dbReference type="EMBL" id="MCP9199531.1"/>
    </source>
</evidence>
<dbReference type="AlphaFoldDB" id="A0A9X2KXF0"/>
<comment type="caution">
    <text evidence="2">The sequence shown here is derived from an EMBL/GenBank/DDBJ whole genome shotgun (WGS) entry which is preliminary data.</text>
</comment>
<organism evidence="2 3">
    <name type="scientific">Christiangramia oceanisediminis</name>
    <dbReference type="NCBI Taxonomy" id="2920386"/>
    <lineage>
        <taxon>Bacteria</taxon>
        <taxon>Pseudomonadati</taxon>
        <taxon>Bacteroidota</taxon>
        <taxon>Flavobacteriia</taxon>
        <taxon>Flavobacteriales</taxon>
        <taxon>Flavobacteriaceae</taxon>
        <taxon>Christiangramia</taxon>
    </lineage>
</organism>
<protein>
    <recommendedName>
        <fullName evidence="4">Rieske domain-containing protein</fullName>
    </recommendedName>
</protein>
<dbReference type="PROSITE" id="PS51257">
    <property type="entry name" value="PROKAR_LIPOPROTEIN"/>
    <property type="match status" value="1"/>
</dbReference>
<dbReference type="SUPFAM" id="SSF50022">
    <property type="entry name" value="ISP domain"/>
    <property type="match status" value="1"/>
</dbReference>
<feature type="signal peptide" evidence="1">
    <location>
        <begin position="1"/>
        <end position="21"/>
    </location>
</feature>
<feature type="chain" id="PRO_5040862432" description="Rieske domain-containing protein" evidence="1">
    <location>
        <begin position="22"/>
        <end position="142"/>
    </location>
</feature>
<sequence>MKKINLVLLVFLMLLSCSDSDDNFRNNPNLPDLTVRLQYNLNLPQYNDLQYAGNSFVTYQQGVKGVVVYNINGSQFSAFELSDPNHPPSQCSGMTVEGIIATCDCEGNSYNIITGELSEGQGQYTMKPYRVQRSGNTVEVWN</sequence>
<accession>A0A9X2KXF0</accession>
<reference evidence="2" key="1">
    <citation type="submission" date="2022-07" db="EMBL/GenBank/DDBJ databases">
        <title>Gramela sediminis sp. nov., isolated from deep-sea sediment of the Indian Ocean.</title>
        <authorList>
            <person name="Shi H."/>
        </authorList>
    </citation>
    <scope>NUCLEOTIDE SEQUENCE</scope>
    <source>
        <strain evidence="2">GC03-9</strain>
    </source>
</reference>
<proteinExistence type="predicted"/>
<evidence type="ECO:0008006" key="4">
    <source>
        <dbReference type="Google" id="ProtNLM"/>
    </source>
</evidence>
<dbReference type="Proteomes" id="UP001155280">
    <property type="component" value="Unassembled WGS sequence"/>
</dbReference>
<dbReference type="InterPro" id="IPR036922">
    <property type="entry name" value="Rieske_2Fe-2S_sf"/>
</dbReference>
<keyword evidence="1" id="KW-0732">Signal</keyword>
<evidence type="ECO:0000313" key="3">
    <source>
        <dbReference type="Proteomes" id="UP001155280"/>
    </source>
</evidence>
<dbReference type="EMBL" id="JANCNS010000001">
    <property type="protein sequence ID" value="MCP9199531.1"/>
    <property type="molecule type" value="Genomic_DNA"/>
</dbReference>
<name>A0A9X2KXF0_9FLAO</name>
<dbReference type="RefSeq" id="WP_241549879.1">
    <property type="nucleotide sequence ID" value="NZ_JANCNS010000001.1"/>
</dbReference>
<keyword evidence="3" id="KW-1185">Reference proteome</keyword>
<evidence type="ECO:0000256" key="1">
    <source>
        <dbReference type="SAM" id="SignalP"/>
    </source>
</evidence>
<gene>
    <name evidence="2" type="ORF">MKO06_06410</name>
</gene>